<evidence type="ECO:0000259" key="2">
    <source>
        <dbReference type="SMART" id="SM01233"/>
    </source>
</evidence>
<sequence>QEITTMEYKVKVSNKFHFCSDDEDVADPSELLARAIANKKKKKEEDALKKKAAEQKAKETPVADVAKQQTEQRKVTREGEKKKQSPRGRGGFRSERRPKEEGRPREEGRPKRVEEKESVAVEEGVDDDFEINRRPVRNGGKKPNFKKDNNERKPRASGSNKTGVRSIPKRDGFGKGNWGTQKDELAGETEPLNQTAVDESENVAPGVKNNNTAEVPEEEKTLTLEEYKAQLAAAKKDETPFNIRQISEHEFKKLNLIPIPKKKVEQVTEEVEIIRREPRKQIINLDLKFVDTNKKSRRDNVPRRGNNRRGKQSQGFVYKENAFPALGSA</sequence>
<proteinExistence type="predicted"/>
<dbReference type="InterPro" id="IPR006861">
    <property type="entry name" value="HABP4_PAIRBP1-bd"/>
</dbReference>
<feature type="region of interest" description="Disordered" evidence="1">
    <location>
        <begin position="39"/>
        <end position="221"/>
    </location>
</feature>
<organism evidence="3 4">
    <name type="scientific">Strongyloides stercoralis</name>
    <name type="common">Threadworm</name>
    <dbReference type="NCBI Taxonomy" id="6248"/>
    <lineage>
        <taxon>Eukaryota</taxon>
        <taxon>Metazoa</taxon>
        <taxon>Ecdysozoa</taxon>
        <taxon>Nematoda</taxon>
        <taxon>Chromadorea</taxon>
        <taxon>Rhabditida</taxon>
        <taxon>Tylenchina</taxon>
        <taxon>Panagrolaimomorpha</taxon>
        <taxon>Strongyloidoidea</taxon>
        <taxon>Strongyloididae</taxon>
        <taxon>Strongyloides</taxon>
    </lineage>
</organism>
<dbReference type="PANTHER" id="PTHR12299:SF17">
    <property type="entry name" value="AT19571P-RELATED"/>
    <property type="match status" value="1"/>
</dbReference>
<feature type="compositionally biased region" description="Basic and acidic residues" evidence="1">
    <location>
        <begin position="43"/>
        <end position="61"/>
    </location>
</feature>
<evidence type="ECO:0000313" key="4">
    <source>
        <dbReference type="WBParaSite" id="TCONS_00014352.p1"/>
    </source>
</evidence>
<dbReference type="GO" id="GO:0005634">
    <property type="term" value="C:nucleus"/>
    <property type="evidence" value="ECO:0007669"/>
    <property type="project" value="TreeGrafter"/>
</dbReference>
<dbReference type="Gene3D" id="6.10.140.1040">
    <property type="match status" value="1"/>
</dbReference>
<evidence type="ECO:0000256" key="1">
    <source>
        <dbReference type="SAM" id="MobiDB-lite"/>
    </source>
</evidence>
<feature type="compositionally biased region" description="Basic and acidic residues" evidence="1">
    <location>
        <begin position="293"/>
        <end position="302"/>
    </location>
</feature>
<dbReference type="InterPro" id="IPR039764">
    <property type="entry name" value="HABP4/SERBP1-like"/>
</dbReference>
<dbReference type="SMART" id="SM01233">
    <property type="entry name" value="HABP4_PAI-RBP1"/>
    <property type="match status" value="1"/>
</dbReference>
<accession>A0AAF5DJV2</accession>
<dbReference type="AlphaFoldDB" id="A0AAF5DJV2"/>
<dbReference type="Proteomes" id="UP000035681">
    <property type="component" value="Unplaced"/>
</dbReference>
<feature type="compositionally biased region" description="Basic and acidic residues" evidence="1">
    <location>
        <begin position="145"/>
        <end position="154"/>
    </location>
</feature>
<feature type="compositionally biased region" description="Basic and acidic residues" evidence="1">
    <location>
        <begin position="92"/>
        <end position="119"/>
    </location>
</feature>
<keyword evidence="3" id="KW-1185">Reference proteome</keyword>
<reference evidence="4" key="1">
    <citation type="submission" date="2024-02" db="UniProtKB">
        <authorList>
            <consortium name="WormBaseParasite"/>
        </authorList>
    </citation>
    <scope>IDENTIFICATION</scope>
</reference>
<name>A0AAF5DJV2_STRER</name>
<evidence type="ECO:0000313" key="3">
    <source>
        <dbReference type="Proteomes" id="UP000035681"/>
    </source>
</evidence>
<dbReference type="GO" id="GO:0005737">
    <property type="term" value="C:cytoplasm"/>
    <property type="evidence" value="ECO:0007669"/>
    <property type="project" value="TreeGrafter"/>
</dbReference>
<feature type="compositionally biased region" description="Basic and acidic residues" evidence="1">
    <location>
        <begin position="70"/>
        <end position="83"/>
    </location>
</feature>
<feature type="region of interest" description="Disordered" evidence="1">
    <location>
        <begin position="293"/>
        <end position="329"/>
    </location>
</feature>
<dbReference type="WBParaSite" id="TCONS_00014352.p1">
    <property type="protein sequence ID" value="TCONS_00014352.p1"/>
    <property type="gene ID" value="XLOC_009564"/>
</dbReference>
<dbReference type="Pfam" id="PF04774">
    <property type="entry name" value="HABP4_PAI-RBP1"/>
    <property type="match status" value="1"/>
</dbReference>
<feature type="compositionally biased region" description="Basic residues" evidence="1">
    <location>
        <begin position="134"/>
        <end position="144"/>
    </location>
</feature>
<dbReference type="PANTHER" id="PTHR12299">
    <property type="entry name" value="HYALURONIC ACID-BINDING PROTEIN 4"/>
    <property type="match status" value="1"/>
</dbReference>
<protein>
    <submittedName>
        <fullName evidence="4">HABP4_PAI-RBP1 domain-containing protein</fullName>
    </submittedName>
</protein>
<dbReference type="GO" id="GO:0003723">
    <property type="term" value="F:RNA binding"/>
    <property type="evidence" value="ECO:0007669"/>
    <property type="project" value="InterPro"/>
</dbReference>
<feature type="domain" description="Hyaluronan/mRNA-binding protein" evidence="2">
    <location>
        <begin position="151"/>
        <end position="249"/>
    </location>
</feature>